<evidence type="ECO:0000313" key="1">
    <source>
        <dbReference type="EMBL" id="RNA05051.1"/>
    </source>
</evidence>
<proteinExistence type="predicted"/>
<protein>
    <submittedName>
        <fullName evidence="1">Uncharacterized protein</fullName>
    </submittedName>
</protein>
<sequence>PKNFKKVRKCQNSQKNPVFEKKTEGLNFRAIKQCDQNDENDQTFELPSDCADIETCNVTKCMLSNSWFIDLIIDKKKLIDLIVDYIKLPHFITLQVSMSAQSLGSSKVRTNISVRLSPLPRIFILASSFRSTHKNLRTVL</sequence>
<comment type="caution">
    <text evidence="1">The sequence shown here is derived from an EMBL/GenBank/DDBJ whole genome shotgun (WGS) entry which is preliminary data.</text>
</comment>
<dbReference type="EMBL" id="REGN01007875">
    <property type="protein sequence ID" value="RNA05051.1"/>
    <property type="molecule type" value="Genomic_DNA"/>
</dbReference>
<accession>A0A3M7Q270</accession>
<organism evidence="1 2">
    <name type="scientific">Brachionus plicatilis</name>
    <name type="common">Marine rotifer</name>
    <name type="synonym">Brachionus muelleri</name>
    <dbReference type="NCBI Taxonomy" id="10195"/>
    <lineage>
        <taxon>Eukaryota</taxon>
        <taxon>Metazoa</taxon>
        <taxon>Spiralia</taxon>
        <taxon>Gnathifera</taxon>
        <taxon>Rotifera</taxon>
        <taxon>Eurotatoria</taxon>
        <taxon>Monogononta</taxon>
        <taxon>Pseudotrocha</taxon>
        <taxon>Ploima</taxon>
        <taxon>Brachionidae</taxon>
        <taxon>Brachionus</taxon>
    </lineage>
</organism>
<reference evidence="1 2" key="1">
    <citation type="journal article" date="2018" name="Sci. Rep.">
        <title>Genomic signatures of local adaptation to the degree of environmental predictability in rotifers.</title>
        <authorList>
            <person name="Franch-Gras L."/>
            <person name="Hahn C."/>
            <person name="Garcia-Roger E.M."/>
            <person name="Carmona M.J."/>
            <person name="Serra M."/>
            <person name="Gomez A."/>
        </authorList>
    </citation>
    <scope>NUCLEOTIDE SEQUENCE [LARGE SCALE GENOMIC DNA]</scope>
    <source>
        <strain evidence="1">HYR1</strain>
    </source>
</reference>
<dbReference type="Proteomes" id="UP000276133">
    <property type="component" value="Unassembled WGS sequence"/>
</dbReference>
<dbReference type="AlphaFoldDB" id="A0A3M7Q270"/>
<evidence type="ECO:0000313" key="2">
    <source>
        <dbReference type="Proteomes" id="UP000276133"/>
    </source>
</evidence>
<name>A0A3M7Q270_BRAPC</name>
<feature type="non-terminal residue" evidence="1">
    <location>
        <position position="1"/>
    </location>
</feature>
<keyword evidence="2" id="KW-1185">Reference proteome</keyword>
<gene>
    <name evidence="1" type="ORF">BpHYR1_028192</name>
</gene>